<protein>
    <submittedName>
        <fullName evidence="1">Uncharacterized protein</fullName>
    </submittedName>
</protein>
<reference evidence="1" key="2">
    <citation type="journal article" date="2015" name="Fish Shellfish Immunol.">
        <title>Early steps in the European eel (Anguilla anguilla)-Vibrio vulnificus interaction in the gills: Role of the RtxA13 toxin.</title>
        <authorList>
            <person name="Callol A."/>
            <person name="Pajuelo D."/>
            <person name="Ebbesson L."/>
            <person name="Teles M."/>
            <person name="MacKenzie S."/>
            <person name="Amaro C."/>
        </authorList>
    </citation>
    <scope>NUCLEOTIDE SEQUENCE</scope>
</reference>
<sequence length="63" mass="7130">MRVKCAPITFVKPIPASCLPSVCQLRFTVHSSTTTCQRRFLRRQNSQAVQLWKSAARIQLGNV</sequence>
<dbReference type="AlphaFoldDB" id="A0A0E9V3J3"/>
<proteinExistence type="predicted"/>
<name>A0A0E9V3J3_ANGAN</name>
<dbReference type="EMBL" id="GBXM01036572">
    <property type="protein sequence ID" value="JAH72005.1"/>
    <property type="molecule type" value="Transcribed_RNA"/>
</dbReference>
<evidence type="ECO:0000313" key="1">
    <source>
        <dbReference type="EMBL" id="JAH72005.1"/>
    </source>
</evidence>
<reference evidence="1" key="1">
    <citation type="submission" date="2014-11" db="EMBL/GenBank/DDBJ databases">
        <authorList>
            <person name="Amaro Gonzalez C."/>
        </authorList>
    </citation>
    <scope>NUCLEOTIDE SEQUENCE</scope>
</reference>
<accession>A0A0E9V3J3</accession>
<organism evidence="1">
    <name type="scientific">Anguilla anguilla</name>
    <name type="common">European freshwater eel</name>
    <name type="synonym">Muraena anguilla</name>
    <dbReference type="NCBI Taxonomy" id="7936"/>
    <lineage>
        <taxon>Eukaryota</taxon>
        <taxon>Metazoa</taxon>
        <taxon>Chordata</taxon>
        <taxon>Craniata</taxon>
        <taxon>Vertebrata</taxon>
        <taxon>Euteleostomi</taxon>
        <taxon>Actinopterygii</taxon>
        <taxon>Neopterygii</taxon>
        <taxon>Teleostei</taxon>
        <taxon>Anguilliformes</taxon>
        <taxon>Anguillidae</taxon>
        <taxon>Anguilla</taxon>
    </lineage>
</organism>